<reference evidence="3 4" key="3">
    <citation type="submission" date="2017-10" db="EMBL/GenBank/DDBJ databases">
        <title>Extensive intraspecific genome diversity in a model arbuscular mycorrhizal fungus.</title>
        <authorList>
            <person name="Chen E.C.H."/>
            <person name="Morin E."/>
            <person name="Baudet D."/>
            <person name="Noel J."/>
            <person name="Ndikumana S."/>
            <person name="Charron P."/>
            <person name="St-Onge C."/>
            <person name="Giorgi J."/>
            <person name="Grigoriev I.V."/>
            <person name="Roux C."/>
            <person name="Martin F.M."/>
            <person name="Corradi N."/>
        </authorList>
    </citation>
    <scope>NUCLEOTIDE SEQUENCE [LARGE SCALE GENOMIC DNA]</scope>
    <source>
        <strain evidence="3 4">A1</strain>
    </source>
</reference>
<organism evidence="2 5">
    <name type="scientific">Rhizophagus irregularis</name>
    <dbReference type="NCBI Taxonomy" id="588596"/>
    <lineage>
        <taxon>Eukaryota</taxon>
        <taxon>Fungi</taxon>
        <taxon>Fungi incertae sedis</taxon>
        <taxon>Mucoromycota</taxon>
        <taxon>Glomeromycotina</taxon>
        <taxon>Glomeromycetes</taxon>
        <taxon>Glomerales</taxon>
        <taxon>Glomeraceae</taxon>
        <taxon>Rhizophagus</taxon>
    </lineage>
</organism>
<sequence>MKAFLIIIICILYLVACICSEIWYLVILHKIGGYDSGIYPGKAYLIYSDTLYFIGILFSLIFILFCVHGSSITNTNLMMPIVSISWVIFISNTIINIISYLGVPFNCDFKYDDDLIDFEIVCKARLTSYTLEIWYLVTLNGSWCKTTHR</sequence>
<reference evidence="2 5" key="2">
    <citation type="submission" date="2017-09" db="EMBL/GenBank/DDBJ databases">
        <title>Extensive intraspecific genome diversity in a model arbuscular mycorrhizal fungus.</title>
        <authorList>
            <person name="Chen E.C."/>
            <person name="Morin E."/>
            <person name="Beaudet D."/>
            <person name="Noel J."/>
            <person name="Ndikumana S."/>
            <person name="Charron P."/>
            <person name="St-Onge C."/>
            <person name="Giorgi J."/>
            <person name="Grigoriev I.V."/>
            <person name="Roux C."/>
            <person name="Martin F.M."/>
            <person name="Corradi N."/>
        </authorList>
    </citation>
    <scope>NUCLEOTIDE SEQUENCE [LARGE SCALE GENOMIC DNA]</scope>
    <source>
        <strain evidence="2 5">A5</strain>
    </source>
</reference>
<dbReference type="AlphaFoldDB" id="A0A2N0PQ84"/>
<dbReference type="Proteomes" id="UP000232688">
    <property type="component" value="Unassembled WGS sequence"/>
</dbReference>
<keyword evidence="1" id="KW-0472">Membrane</keyword>
<proteinExistence type="predicted"/>
<evidence type="ECO:0000313" key="3">
    <source>
        <dbReference type="EMBL" id="PKC68424.1"/>
    </source>
</evidence>
<dbReference type="VEuPathDB" id="FungiDB:RhiirA1_534212"/>
<reference evidence="3 4" key="4">
    <citation type="submission" date="2017-10" db="EMBL/GenBank/DDBJ databases">
        <title>Genome analyses suggest a sexual origin of heterokaryosis in a supposedly ancient asexual fungus.</title>
        <authorList>
            <person name="Corradi N."/>
            <person name="Sedzielewska K."/>
            <person name="Noel J."/>
            <person name="Charron P."/>
            <person name="Farinelli L."/>
            <person name="Marton T."/>
            <person name="Kruger M."/>
            <person name="Pelin A."/>
            <person name="Brachmann A."/>
            <person name="Corradi N."/>
        </authorList>
    </citation>
    <scope>NUCLEOTIDE SEQUENCE [LARGE SCALE GENOMIC DNA]</scope>
    <source>
        <strain evidence="3 4">A1</strain>
    </source>
</reference>
<evidence type="ECO:0000313" key="4">
    <source>
        <dbReference type="Proteomes" id="UP000232688"/>
    </source>
</evidence>
<name>A0A2N0PQ84_9GLOM</name>
<feature type="transmembrane region" description="Helical" evidence="1">
    <location>
        <begin position="43"/>
        <end position="65"/>
    </location>
</feature>
<keyword evidence="1" id="KW-0812">Transmembrane</keyword>
<evidence type="ECO:0000313" key="5">
    <source>
        <dbReference type="Proteomes" id="UP000232722"/>
    </source>
</evidence>
<comment type="caution">
    <text evidence="2">The sequence shown here is derived from an EMBL/GenBank/DDBJ whole genome shotgun (WGS) entry which is preliminary data.</text>
</comment>
<dbReference type="EMBL" id="LLXH01000333">
    <property type="protein sequence ID" value="PKC68424.1"/>
    <property type="molecule type" value="Genomic_DNA"/>
</dbReference>
<gene>
    <name evidence="3" type="ORF">RhiirA1_534212</name>
    <name evidence="2" type="ORF">RhiirA5_499572</name>
</gene>
<evidence type="ECO:0000256" key="1">
    <source>
        <dbReference type="SAM" id="Phobius"/>
    </source>
</evidence>
<keyword evidence="1" id="KW-1133">Transmembrane helix</keyword>
<protein>
    <submittedName>
        <fullName evidence="2">Uncharacterized protein</fullName>
    </submittedName>
</protein>
<evidence type="ECO:0000313" key="2">
    <source>
        <dbReference type="EMBL" id="PKC08984.1"/>
    </source>
</evidence>
<reference evidence="2 5" key="1">
    <citation type="submission" date="2016-04" db="EMBL/GenBank/DDBJ databases">
        <title>Genome analyses suggest a sexual origin of heterokaryosis in a supposedly ancient asexual fungus.</title>
        <authorList>
            <person name="Ropars J."/>
            <person name="Sedzielewska K."/>
            <person name="Noel J."/>
            <person name="Charron P."/>
            <person name="Farinelli L."/>
            <person name="Marton T."/>
            <person name="Kruger M."/>
            <person name="Pelin A."/>
            <person name="Brachmann A."/>
            <person name="Corradi N."/>
        </authorList>
    </citation>
    <scope>NUCLEOTIDE SEQUENCE [LARGE SCALE GENOMIC DNA]</scope>
    <source>
        <strain evidence="2 5">A5</strain>
    </source>
</reference>
<accession>A0A2N0PQ84</accession>
<dbReference type="VEuPathDB" id="FungiDB:RhiirFUN_004244"/>
<feature type="transmembrane region" description="Helical" evidence="1">
    <location>
        <begin position="77"/>
        <end position="101"/>
    </location>
</feature>
<dbReference type="Proteomes" id="UP000232722">
    <property type="component" value="Unassembled WGS sequence"/>
</dbReference>
<dbReference type="EMBL" id="LLXJ01000499">
    <property type="protein sequence ID" value="PKC08984.1"/>
    <property type="molecule type" value="Genomic_DNA"/>
</dbReference>